<evidence type="ECO:0000256" key="4">
    <source>
        <dbReference type="PROSITE-ProRule" id="PRU00146"/>
    </source>
</evidence>
<evidence type="ECO:0000313" key="6">
    <source>
        <dbReference type="EMBL" id="CAI6376979.1"/>
    </source>
</evidence>
<dbReference type="SUPFAM" id="SSF57903">
    <property type="entry name" value="FYVE/PHD zinc finger"/>
    <property type="match status" value="1"/>
</dbReference>
<keyword evidence="7" id="KW-1185">Reference proteome</keyword>
<gene>
    <name evidence="6" type="ORF">MEUPH1_LOCUS30301</name>
</gene>
<dbReference type="SMART" id="SM00249">
    <property type="entry name" value="PHD"/>
    <property type="match status" value="1"/>
</dbReference>
<dbReference type="PROSITE" id="PS50016">
    <property type="entry name" value="ZF_PHD_2"/>
    <property type="match status" value="1"/>
</dbReference>
<evidence type="ECO:0000256" key="3">
    <source>
        <dbReference type="ARBA" id="ARBA00022833"/>
    </source>
</evidence>
<proteinExistence type="predicted"/>
<name>A0AAV0Y7P9_9HEMI</name>
<comment type="caution">
    <text evidence="6">The sequence shown here is derived from an EMBL/GenBank/DDBJ whole genome shotgun (WGS) entry which is preliminary data.</text>
</comment>
<dbReference type="Proteomes" id="UP001160148">
    <property type="component" value="Unassembled WGS sequence"/>
</dbReference>
<reference evidence="6 7" key="1">
    <citation type="submission" date="2023-01" db="EMBL/GenBank/DDBJ databases">
        <authorList>
            <person name="Whitehead M."/>
        </authorList>
    </citation>
    <scope>NUCLEOTIDE SEQUENCE [LARGE SCALE GENOMIC DNA]</scope>
</reference>
<organism evidence="6 7">
    <name type="scientific">Macrosiphum euphorbiae</name>
    <name type="common">potato aphid</name>
    <dbReference type="NCBI Taxonomy" id="13131"/>
    <lineage>
        <taxon>Eukaryota</taxon>
        <taxon>Metazoa</taxon>
        <taxon>Ecdysozoa</taxon>
        <taxon>Arthropoda</taxon>
        <taxon>Hexapoda</taxon>
        <taxon>Insecta</taxon>
        <taxon>Pterygota</taxon>
        <taxon>Neoptera</taxon>
        <taxon>Paraneoptera</taxon>
        <taxon>Hemiptera</taxon>
        <taxon>Sternorrhyncha</taxon>
        <taxon>Aphidomorpha</taxon>
        <taxon>Aphidoidea</taxon>
        <taxon>Aphididae</taxon>
        <taxon>Macrosiphini</taxon>
        <taxon>Macrosiphum</taxon>
    </lineage>
</organism>
<dbReference type="InterPro" id="IPR011011">
    <property type="entry name" value="Znf_FYVE_PHD"/>
</dbReference>
<keyword evidence="1" id="KW-0479">Metal-binding</keyword>
<keyword evidence="2 4" id="KW-0863">Zinc-finger</keyword>
<dbReference type="GO" id="GO:0008270">
    <property type="term" value="F:zinc ion binding"/>
    <property type="evidence" value="ECO:0007669"/>
    <property type="project" value="UniProtKB-KW"/>
</dbReference>
<dbReference type="Gene3D" id="3.30.40.10">
    <property type="entry name" value="Zinc/RING finger domain, C3HC4 (zinc finger)"/>
    <property type="match status" value="1"/>
</dbReference>
<keyword evidence="3" id="KW-0862">Zinc</keyword>
<protein>
    <recommendedName>
        <fullName evidence="5">PHD-type domain-containing protein</fullName>
    </recommendedName>
</protein>
<evidence type="ECO:0000259" key="5">
    <source>
        <dbReference type="PROSITE" id="PS50016"/>
    </source>
</evidence>
<dbReference type="AlphaFoldDB" id="A0AAV0Y7P9"/>
<sequence length="184" mass="20571">MGLCVTCAVSIKRGQNDSITCSACSKLYHLTCASLKQDDIDYLNSLNKSWSCVTCTKKSKNIISVTGNSIQPLTSLSTTEPDLKLIISHLDNLRAEQAKLIDLVNAQNEKLNSFDNKFHEIFSQLSSIKNENSVLRKATVSFPQLTAAVTASTRCSDRRMQQNCFCFCSQLQAVKYFKHSYRLV</sequence>
<evidence type="ECO:0000256" key="2">
    <source>
        <dbReference type="ARBA" id="ARBA00022771"/>
    </source>
</evidence>
<dbReference type="InterPro" id="IPR019787">
    <property type="entry name" value="Znf_PHD-finger"/>
</dbReference>
<dbReference type="Pfam" id="PF00628">
    <property type="entry name" value="PHD"/>
    <property type="match status" value="1"/>
</dbReference>
<dbReference type="InterPro" id="IPR019786">
    <property type="entry name" value="Zinc_finger_PHD-type_CS"/>
</dbReference>
<dbReference type="InterPro" id="IPR013083">
    <property type="entry name" value="Znf_RING/FYVE/PHD"/>
</dbReference>
<dbReference type="PROSITE" id="PS01359">
    <property type="entry name" value="ZF_PHD_1"/>
    <property type="match status" value="1"/>
</dbReference>
<evidence type="ECO:0000256" key="1">
    <source>
        <dbReference type="ARBA" id="ARBA00022723"/>
    </source>
</evidence>
<dbReference type="EMBL" id="CARXXK010001608">
    <property type="protein sequence ID" value="CAI6376979.1"/>
    <property type="molecule type" value="Genomic_DNA"/>
</dbReference>
<evidence type="ECO:0000313" key="7">
    <source>
        <dbReference type="Proteomes" id="UP001160148"/>
    </source>
</evidence>
<dbReference type="InterPro" id="IPR001965">
    <property type="entry name" value="Znf_PHD"/>
</dbReference>
<accession>A0AAV0Y7P9</accession>
<feature type="domain" description="PHD-type" evidence="5">
    <location>
        <begin position="1"/>
        <end position="58"/>
    </location>
</feature>